<dbReference type="PROSITE" id="PS50931">
    <property type="entry name" value="HTH_LYSR"/>
    <property type="match status" value="1"/>
</dbReference>
<dbReference type="OrthoDB" id="9787460at2"/>
<dbReference type="PANTHER" id="PTHR30537:SF3">
    <property type="entry name" value="TRANSCRIPTIONAL REGULATORY PROTEIN"/>
    <property type="match status" value="1"/>
</dbReference>
<evidence type="ECO:0000256" key="1">
    <source>
        <dbReference type="ARBA" id="ARBA00009437"/>
    </source>
</evidence>
<dbReference type="InterPro" id="IPR036390">
    <property type="entry name" value="WH_DNA-bd_sf"/>
</dbReference>
<dbReference type="Pfam" id="PF00126">
    <property type="entry name" value="HTH_1"/>
    <property type="match status" value="1"/>
</dbReference>
<dbReference type="InterPro" id="IPR058163">
    <property type="entry name" value="LysR-type_TF_proteobact-type"/>
</dbReference>
<organism evidence="3 4">
    <name type="scientific">Emcibacter nanhaiensis</name>
    <dbReference type="NCBI Taxonomy" id="1505037"/>
    <lineage>
        <taxon>Bacteria</taxon>
        <taxon>Pseudomonadati</taxon>
        <taxon>Pseudomonadota</taxon>
        <taxon>Alphaproteobacteria</taxon>
        <taxon>Emcibacterales</taxon>
        <taxon>Emcibacteraceae</taxon>
        <taxon>Emcibacter</taxon>
    </lineage>
</organism>
<dbReference type="SUPFAM" id="SSF46785">
    <property type="entry name" value="Winged helix' DNA-binding domain"/>
    <property type="match status" value="1"/>
</dbReference>
<dbReference type="AlphaFoldDB" id="A0A501PKV8"/>
<dbReference type="GO" id="GO:0043565">
    <property type="term" value="F:sequence-specific DNA binding"/>
    <property type="evidence" value="ECO:0007669"/>
    <property type="project" value="TreeGrafter"/>
</dbReference>
<evidence type="ECO:0000313" key="3">
    <source>
        <dbReference type="EMBL" id="TPD60697.1"/>
    </source>
</evidence>
<feature type="domain" description="HTH lysR-type" evidence="2">
    <location>
        <begin position="4"/>
        <end position="61"/>
    </location>
</feature>
<proteinExistence type="inferred from homology"/>
<name>A0A501PKV8_9PROT</name>
<dbReference type="InterPro" id="IPR036388">
    <property type="entry name" value="WH-like_DNA-bd_sf"/>
</dbReference>
<dbReference type="RefSeq" id="WP_139940324.1">
    <property type="nucleotide sequence ID" value="NZ_JBHSYP010000008.1"/>
</dbReference>
<comment type="similarity">
    <text evidence="1">Belongs to the LysR transcriptional regulatory family.</text>
</comment>
<gene>
    <name evidence="3" type="ORF">FIV46_08195</name>
</gene>
<keyword evidence="4" id="KW-1185">Reference proteome</keyword>
<dbReference type="InterPro" id="IPR000847">
    <property type="entry name" value="LysR_HTH_N"/>
</dbReference>
<accession>A0A501PKV8</accession>
<dbReference type="Gene3D" id="1.10.10.10">
    <property type="entry name" value="Winged helix-like DNA-binding domain superfamily/Winged helix DNA-binding domain"/>
    <property type="match status" value="1"/>
</dbReference>
<evidence type="ECO:0000313" key="4">
    <source>
        <dbReference type="Proteomes" id="UP000319148"/>
    </source>
</evidence>
<evidence type="ECO:0000259" key="2">
    <source>
        <dbReference type="PROSITE" id="PS50931"/>
    </source>
</evidence>
<dbReference type="PANTHER" id="PTHR30537">
    <property type="entry name" value="HTH-TYPE TRANSCRIPTIONAL REGULATOR"/>
    <property type="match status" value="1"/>
</dbReference>
<protein>
    <submittedName>
        <fullName evidence="3">LysR family transcriptional regulator</fullName>
    </submittedName>
</protein>
<sequence length="285" mass="31907">MHGMNWNDLYIFLTAVRSGSYSAAAKELGIDRTTVGRRVSALEKAIGAELYRYTPAGPEPTKAGNFLLKAASHMEAEMDKMRLEVSQNIVAEATIRIASSASIGVEFLELFEHFQSRHPAVSLEVMGQLDPIEAITQRKADLAIALIDKRPRRTEGLHIGTVHQARYCCKGTNPEKRLLWGHEMEISLPGQWTAANSSEDGAGVRVNNWPQMKQAFLAGMGSAWLWTFLADKIPNLVRIEEPEPRWGSELWLLHRAGFPVSNNISMIIDYLGTELRQMLKSAHRR</sequence>
<dbReference type="GO" id="GO:0006351">
    <property type="term" value="P:DNA-templated transcription"/>
    <property type="evidence" value="ECO:0007669"/>
    <property type="project" value="TreeGrafter"/>
</dbReference>
<dbReference type="Gene3D" id="3.40.190.290">
    <property type="match status" value="1"/>
</dbReference>
<dbReference type="Proteomes" id="UP000319148">
    <property type="component" value="Unassembled WGS sequence"/>
</dbReference>
<comment type="caution">
    <text evidence="3">The sequence shown here is derived from an EMBL/GenBank/DDBJ whole genome shotgun (WGS) entry which is preliminary data.</text>
</comment>
<dbReference type="SUPFAM" id="SSF53850">
    <property type="entry name" value="Periplasmic binding protein-like II"/>
    <property type="match status" value="1"/>
</dbReference>
<dbReference type="GO" id="GO:0003700">
    <property type="term" value="F:DNA-binding transcription factor activity"/>
    <property type="evidence" value="ECO:0007669"/>
    <property type="project" value="InterPro"/>
</dbReference>
<dbReference type="EMBL" id="VFIY01000006">
    <property type="protein sequence ID" value="TPD60697.1"/>
    <property type="molecule type" value="Genomic_DNA"/>
</dbReference>
<reference evidence="4" key="1">
    <citation type="submission" date="2019-06" db="EMBL/GenBank/DDBJ databases">
        <title>The complete genome of Emcibacter congregatus ZYLT.</title>
        <authorList>
            <person name="Zhao Z."/>
        </authorList>
    </citation>
    <scope>NUCLEOTIDE SEQUENCE [LARGE SCALE GENOMIC DNA]</scope>
    <source>
        <strain evidence="4">MCCC 1A06723</strain>
    </source>
</reference>